<organism evidence="2 3">
    <name type="scientific">Datura stramonium</name>
    <name type="common">Jimsonweed</name>
    <name type="synonym">Common thornapple</name>
    <dbReference type="NCBI Taxonomy" id="4076"/>
    <lineage>
        <taxon>Eukaryota</taxon>
        <taxon>Viridiplantae</taxon>
        <taxon>Streptophyta</taxon>
        <taxon>Embryophyta</taxon>
        <taxon>Tracheophyta</taxon>
        <taxon>Spermatophyta</taxon>
        <taxon>Magnoliopsida</taxon>
        <taxon>eudicotyledons</taxon>
        <taxon>Gunneridae</taxon>
        <taxon>Pentapetalae</taxon>
        <taxon>asterids</taxon>
        <taxon>lamiids</taxon>
        <taxon>Solanales</taxon>
        <taxon>Solanaceae</taxon>
        <taxon>Solanoideae</taxon>
        <taxon>Datureae</taxon>
        <taxon>Datura</taxon>
    </lineage>
</organism>
<evidence type="ECO:0000313" key="2">
    <source>
        <dbReference type="EMBL" id="MCD7458963.1"/>
    </source>
</evidence>
<evidence type="ECO:0000256" key="1">
    <source>
        <dbReference type="SAM" id="SignalP"/>
    </source>
</evidence>
<feature type="signal peptide" evidence="1">
    <location>
        <begin position="1"/>
        <end position="23"/>
    </location>
</feature>
<comment type="caution">
    <text evidence="2">The sequence shown here is derived from an EMBL/GenBank/DDBJ whole genome shotgun (WGS) entry which is preliminary data.</text>
</comment>
<proteinExistence type="predicted"/>
<feature type="chain" id="PRO_5045522826" description="Secreted protein" evidence="1">
    <location>
        <begin position="24"/>
        <end position="83"/>
    </location>
</feature>
<name>A0ABS8SJ70_DATST</name>
<evidence type="ECO:0000313" key="3">
    <source>
        <dbReference type="Proteomes" id="UP000823775"/>
    </source>
</evidence>
<gene>
    <name evidence="2" type="ORF">HAX54_039714</name>
</gene>
<reference evidence="2 3" key="1">
    <citation type="journal article" date="2021" name="BMC Genomics">
        <title>Datura genome reveals duplications of psychoactive alkaloid biosynthetic genes and high mutation rate following tissue culture.</title>
        <authorList>
            <person name="Rajewski A."/>
            <person name="Carter-House D."/>
            <person name="Stajich J."/>
            <person name="Litt A."/>
        </authorList>
    </citation>
    <scope>NUCLEOTIDE SEQUENCE [LARGE SCALE GENOMIC DNA]</scope>
    <source>
        <strain evidence="2">AR-01</strain>
    </source>
</reference>
<sequence length="83" mass="8867">MGMFCCLAVAVADLVVFRPTVTGTNREMMRRREAKTERGRKEKEGDRVLVRGGDGVLVHSGSGCGGLRPEFAGGGPTSPIDLF</sequence>
<accession>A0ABS8SJ70</accession>
<evidence type="ECO:0008006" key="4">
    <source>
        <dbReference type="Google" id="ProtNLM"/>
    </source>
</evidence>
<protein>
    <recommendedName>
        <fullName evidence="4">Secreted protein</fullName>
    </recommendedName>
</protein>
<dbReference type="EMBL" id="JACEIK010000553">
    <property type="protein sequence ID" value="MCD7458963.1"/>
    <property type="molecule type" value="Genomic_DNA"/>
</dbReference>
<keyword evidence="1" id="KW-0732">Signal</keyword>
<keyword evidence="3" id="KW-1185">Reference proteome</keyword>
<dbReference type="Proteomes" id="UP000823775">
    <property type="component" value="Unassembled WGS sequence"/>
</dbReference>